<keyword evidence="3" id="KW-0411">Iron-sulfur</keyword>
<dbReference type="GO" id="GO:0051539">
    <property type="term" value="F:4 iron, 4 sulfur cluster binding"/>
    <property type="evidence" value="ECO:0007669"/>
    <property type="project" value="InterPro"/>
</dbReference>
<evidence type="ECO:0000259" key="4">
    <source>
        <dbReference type="SMART" id="SM00928"/>
    </source>
</evidence>
<evidence type="ECO:0000256" key="2">
    <source>
        <dbReference type="ARBA" id="ARBA00023004"/>
    </source>
</evidence>
<dbReference type="Gene3D" id="1.20.1440.230">
    <property type="entry name" value="NADH-ubiquinone oxidoreductase 51kDa subunit, iron-sulphur binding domain"/>
    <property type="match status" value="1"/>
</dbReference>
<dbReference type="Proteomes" id="UP000226525">
    <property type="component" value="Unassembled WGS sequence"/>
</dbReference>
<evidence type="ECO:0000256" key="1">
    <source>
        <dbReference type="ARBA" id="ARBA00022723"/>
    </source>
</evidence>
<keyword evidence="2" id="KW-0408">Iron</keyword>
<gene>
    <name evidence="5" type="ORF">CMN54_01845</name>
</gene>
<sequence>MLRADEIDIAYDFDSVGKAGSMMCSSAIMVFDEDTDVVKLLHRISRFYNHESCGQCTPCREGTHWARQLLRDFLQNNGSERKLNRLQRVGRNMGGTTLCALGDAASMPIVSFLKKFPDDFRQYYATAS</sequence>
<reference evidence="6" key="1">
    <citation type="submission" date="2017-09" db="EMBL/GenBank/DDBJ databases">
        <title>The Reconstruction of 2,631 Draft Metagenome-Assembled Genomes from the Global Oceans.</title>
        <authorList>
            <person name="Tully B.J."/>
            <person name="Graham E.D."/>
            <person name="Heidelberg J.F."/>
        </authorList>
    </citation>
    <scope>NUCLEOTIDE SEQUENCE [LARGE SCALE GENOMIC DNA]</scope>
</reference>
<dbReference type="GO" id="GO:0010181">
    <property type="term" value="F:FMN binding"/>
    <property type="evidence" value="ECO:0007669"/>
    <property type="project" value="InterPro"/>
</dbReference>
<dbReference type="FunFam" id="1.20.1440.230:FF:000001">
    <property type="entry name" value="Mitochondrial NADH dehydrogenase flavoprotein 1"/>
    <property type="match status" value="1"/>
</dbReference>
<protein>
    <recommendedName>
        <fullName evidence="4">NADH-ubiquinone oxidoreductase 51kDa subunit iron-sulphur binding domain-containing protein</fullName>
    </recommendedName>
</protein>
<keyword evidence="1" id="KW-0479">Metal-binding</keyword>
<dbReference type="InterPro" id="IPR037207">
    <property type="entry name" value="Nuop51_4Fe4S-bd_sf"/>
</dbReference>
<proteinExistence type="predicted"/>
<dbReference type="PROSITE" id="PS00645">
    <property type="entry name" value="COMPLEX1_51K_2"/>
    <property type="match status" value="1"/>
</dbReference>
<name>A0A2D6YG87_9DELT</name>
<dbReference type="SMART" id="SM00928">
    <property type="entry name" value="NADH_4Fe-4S"/>
    <property type="match status" value="1"/>
</dbReference>
<dbReference type="PANTHER" id="PTHR43578:SF3">
    <property type="entry name" value="NADH-QUINONE OXIDOREDUCTASE SUBUNIT F"/>
    <property type="match status" value="1"/>
</dbReference>
<dbReference type="InterPro" id="IPR019575">
    <property type="entry name" value="Nuop51_4Fe4S-bd"/>
</dbReference>
<dbReference type="GO" id="GO:0008137">
    <property type="term" value="F:NADH dehydrogenase (ubiquinone) activity"/>
    <property type="evidence" value="ECO:0007669"/>
    <property type="project" value="InterPro"/>
</dbReference>
<dbReference type="PANTHER" id="PTHR43578">
    <property type="entry name" value="NADH-QUINONE OXIDOREDUCTASE SUBUNIT F"/>
    <property type="match status" value="1"/>
</dbReference>
<comment type="caution">
    <text evidence="5">The sequence shown here is derived from an EMBL/GenBank/DDBJ whole genome shotgun (WGS) entry which is preliminary data.</text>
</comment>
<dbReference type="SUPFAM" id="SSF140490">
    <property type="entry name" value="Nqo1C-terminal domain-like"/>
    <property type="match status" value="1"/>
</dbReference>
<dbReference type="InterPro" id="IPR001949">
    <property type="entry name" value="NADH-UbQ_OxRdtase_51kDa_CS"/>
</dbReference>
<dbReference type="EMBL" id="NZEX01000017">
    <property type="protein sequence ID" value="MAH62195.1"/>
    <property type="molecule type" value="Genomic_DNA"/>
</dbReference>
<feature type="domain" description="NADH-ubiquinone oxidoreductase 51kDa subunit iron-sulphur binding" evidence="4">
    <location>
        <begin position="38"/>
        <end position="83"/>
    </location>
</feature>
<evidence type="ECO:0000256" key="3">
    <source>
        <dbReference type="ARBA" id="ARBA00023014"/>
    </source>
</evidence>
<dbReference type="GO" id="GO:0046872">
    <property type="term" value="F:metal ion binding"/>
    <property type="evidence" value="ECO:0007669"/>
    <property type="project" value="UniProtKB-KW"/>
</dbReference>
<dbReference type="Pfam" id="PF10589">
    <property type="entry name" value="NADH_4Fe-4S"/>
    <property type="match status" value="1"/>
</dbReference>
<evidence type="ECO:0000313" key="6">
    <source>
        <dbReference type="Proteomes" id="UP000226525"/>
    </source>
</evidence>
<accession>A0A2D6YG87</accession>
<evidence type="ECO:0000313" key="5">
    <source>
        <dbReference type="EMBL" id="MAH62195.1"/>
    </source>
</evidence>
<dbReference type="AlphaFoldDB" id="A0A2D6YG87"/>
<organism evidence="5 6">
    <name type="scientific">SAR324 cluster bacterium</name>
    <dbReference type="NCBI Taxonomy" id="2024889"/>
    <lineage>
        <taxon>Bacteria</taxon>
        <taxon>Deltaproteobacteria</taxon>
        <taxon>SAR324 cluster</taxon>
    </lineage>
</organism>